<evidence type="ECO:0000313" key="2">
    <source>
        <dbReference type="Proteomes" id="UP000018348"/>
    </source>
</evidence>
<reference evidence="1 2" key="2">
    <citation type="submission" date="2013-09" db="EMBL/GenBank/DDBJ databases">
        <title>Whole genome comparison of six Crocosphaera watsonii strains with differing phenotypes.</title>
        <authorList>
            <person name="Bench S.R."/>
            <person name="Heller P."/>
            <person name="Frank I."/>
            <person name="Arciniega M."/>
            <person name="Shilova I.N."/>
            <person name="Zehr J.P."/>
        </authorList>
    </citation>
    <scope>NUCLEOTIDE SEQUENCE [LARGE SCALE GENOMIC DNA]</scope>
    <source>
        <strain evidence="1 2">WH 8502</strain>
    </source>
</reference>
<dbReference type="Proteomes" id="UP000018348">
    <property type="component" value="Unassembled WGS sequence"/>
</dbReference>
<sequence length="50" mass="5824">MSYPANVKFEGDYLKLNRKIGKIYCCRHRDFEGTIKTVTISKNSDGKYYA</sequence>
<comment type="caution">
    <text evidence="1">The sequence shown here is derived from an EMBL/GenBank/DDBJ whole genome shotgun (WGS) entry which is preliminary data.</text>
</comment>
<accession>T2IH58</accession>
<proteinExistence type="predicted"/>
<reference evidence="1 2" key="1">
    <citation type="submission" date="2013-01" db="EMBL/GenBank/DDBJ databases">
        <authorList>
            <person name="Bench S."/>
        </authorList>
    </citation>
    <scope>NUCLEOTIDE SEQUENCE [LARGE SCALE GENOMIC DNA]</scope>
    <source>
        <strain evidence="1 2">WH 8502</strain>
    </source>
</reference>
<protein>
    <submittedName>
        <fullName evidence="1">Transposase</fullName>
    </submittedName>
</protein>
<name>T2IH58_CROWT</name>
<organism evidence="1 2">
    <name type="scientific">Crocosphaera watsonii WH 8502</name>
    <dbReference type="NCBI Taxonomy" id="423474"/>
    <lineage>
        <taxon>Bacteria</taxon>
        <taxon>Bacillati</taxon>
        <taxon>Cyanobacteriota</taxon>
        <taxon>Cyanophyceae</taxon>
        <taxon>Oscillatoriophycideae</taxon>
        <taxon>Chroococcales</taxon>
        <taxon>Aphanothecaceae</taxon>
        <taxon>Crocosphaera</taxon>
    </lineage>
</organism>
<gene>
    <name evidence="1" type="ORF">CWATWH8502_3353</name>
</gene>
<dbReference type="AlphaFoldDB" id="T2IH58"/>
<dbReference type="EMBL" id="CAQK01000608">
    <property type="protein sequence ID" value="CCQ52239.1"/>
    <property type="molecule type" value="Genomic_DNA"/>
</dbReference>
<evidence type="ECO:0000313" key="1">
    <source>
        <dbReference type="EMBL" id="CCQ52239.1"/>
    </source>
</evidence>